<proteinExistence type="predicted"/>
<accession>A0A7S4QYE9</accession>
<reference evidence="2" key="1">
    <citation type="submission" date="2021-01" db="EMBL/GenBank/DDBJ databases">
        <authorList>
            <person name="Corre E."/>
            <person name="Pelletier E."/>
            <person name="Niang G."/>
            <person name="Scheremetjew M."/>
            <person name="Finn R."/>
            <person name="Kale V."/>
            <person name="Holt S."/>
            <person name="Cochrane G."/>
            <person name="Meng A."/>
            <person name="Brown T."/>
            <person name="Cohen L."/>
        </authorList>
    </citation>
    <scope>NUCLEOTIDE SEQUENCE</scope>
    <source>
        <strain evidence="2">CCMP3105</strain>
    </source>
</reference>
<protein>
    <recommendedName>
        <fullName evidence="1">DUF4116 domain-containing protein</fullName>
    </recommendedName>
</protein>
<evidence type="ECO:0000313" key="2">
    <source>
        <dbReference type="EMBL" id="CAE4595562.1"/>
    </source>
</evidence>
<dbReference type="Pfam" id="PF13475">
    <property type="entry name" value="DUF4116"/>
    <property type="match status" value="4"/>
</dbReference>
<dbReference type="EMBL" id="HBNR01038272">
    <property type="protein sequence ID" value="CAE4595562.1"/>
    <property type="molecule type" value="Transcribed_RNA"/>
</dbReference>
<feature type="domain" description="DUF4116" evidence="1">
    <location>
        <begin position="262"/>
        <end position="311"/>
    </location>
</feature>
<organism evidence="2">
    <name type="scientific">Alexandrium monilatum</name>
    <dbReference type="NCBI Taxonomy" id="311494"/>
    <lineage>
        <taxon>Eukaryota</taxon>
        <taxon>Sar</taxon>
        <taxon>Alveolata</taxon>
        <taxon>Dinophyceae</taxon>
        <taxon>Gonyaulacales</taxon>
        <taxon>Pyrocystaceae</taxon>
        <taxon>Alexandrium</taxon>
    </lineage>
</organism>
<dbReference type="AlphaFoldDB" id="A0A7S4QYE9"/>
<name>A0A7S4QYE9_9DINO</name>
<evidence type="ECO:0000259" key="1">
    <source>
        <dbReference type="Pfam" id="PF13475"/>
    </source>
</evidence>
<sequence length="542" mass="58633">MFQCEQSQTSELSAEITLDWAQRLEEVRAGRTRFDVLQRALQAEVELALDALRRQMDGLAVVAASACRAFADASGRLHDSGSALKAAVEGLRRSREAALRPKPAAGRTARRLAEELAEFREGVLAKARENGETLAATAPSLANPHREASAGMRSTHLALCRASELLEHEGRLLGCAVQQGCLLSHVAQAILRRYEASLRAVQEDGASLRGVAEELTASRKAYRDGIITNRSILRAAESSLQCDQEVVFSWAWERVSELRRCDRDFVLSAVGSDGELLESAPDAFRQDREVVLAAVHQSRGWALQFAAPRLRGDREVVLAAVRESGWALEHAASEMRRDREIVLAAVQTDGEALEFASEELRGDREVALAAVRRSGGCALSSVPEVLREDRELAEVAVRENGLALEHLPARLRGDRALVMAALAANGMALQHAAPALRRDQGVVMAAVCAHPAALQFAGPGLCGHRAIVRAAVERDGQALRFASRELQANRGIVSLAVRRSGSEALDHAAPALRADPKLLLAAKEQAMNCQGSVPWQQVSQSM</sequence>
<feature type="domain" description="DUF4116" evidence="1">
    <location>
        <begin position="389"/>
        <end position="437"/>
    </location>
</feature>
<feature type="domain" description="DUF4116" evidence="1">
    <location>
        <begin position="338"/>
        <end position="387"/>
    </location>
</feature>
<dbReference type="InterPro" id="IPR025197">
    <property type="entry name" value="DUF4116"/>
</dbReference>
<gene>
    <name evidence="2" type="ORF">AMON00008_LOCUS26449</name>
</gene>
<feature type="domain" description="DUF4116" evidence="1">
    <location>
        <begin position="442"/>
        <end position="487"/>
    </location>
</feature>